<evidence type="ECO:0000256" key="5">
    <source>
        <dbReference type="ARBA" id="ARBA00022989"/>
    </source>
</evidence>
<evidence type="ECO:0000256" key="6">
    <source>
        <dbReference type="ARBA" id="ARBA00023053"/>
    </source>
</evidence>
<reference evidence="13 14" key="1">
    <citation type="journal article" date="2018" name="ISME J.">
        <title>Endosymbiont genomes yield clues of tubeworm success.</title>
        <authorList>
            <person name="Li Y."/>
            <person name="Liles M.R."/>
            <person name="Halanych K.M."/>
        </authorList>
    </citation>
    <scope>NUCLEOTIDE SEQUENCE [LARGE SCALE GENOMIC DNA]</scope>
    <source>
        <strain evidence="13">A1462</strain>
    </source>
</reference>
<feature type="transmembrane region" description="Helical" evidence="11">
    <location>
        <begin position="461"/>
        <end position="485"/>
    </location>
</feature>
<gene>
    <name evidence="13" type="ORF">DIZ78_12690</name>
</gene>
<keyword evidence="6" id="KW-0915">Sodium</keyword>
<sequence length="501" mass="55131">MRTRITVTEINGADGHYLGGGCTVNAKFLIMADGLSRIREFTILYRHNPIRFLLILTLPAFSAPAWAMQSPTAENLALQWPGLAAMAIFVLAILAVTFEEFIEMRKSKPMLLSAGLIWGLIAWSETHLGLAPGAEAAVRDYLLKYAELMLFLLVVMTYINAMNERRVFAALRTWVAERGYTYRSLFWLTGLTTFVLSPLLDNLSTALLMGAVVFALGRKEVRFTSLACVNVVVAANAGGVFSPFGDLTTLVIWQHQIITSQGPLDFWSFYNLLIPALTGYLLTALLLSRAIPHGTPKSRVEKIDMLRGGTVILLLFLLTIATSVTFETLLQLPPVIGMMTGLAYLQFFGYYLKKSHNNEELTGEEEWIGGPLPSLKKTPFDVFQRISRAEWDAILFLYGIALSVGGLAYIGWLSMAEAVMYGQWGTDVANLMVGFYSAVVENTPTMFAVLAMNPQMALGDWLTVTLTTGIGGSLLSIGSAAGIALMGQSYGRYTFCWVTLR</sequence>
<evidence type="ECO:0000256" key="10">
    <source>
        <dbReference type="ARBA" id="ARBA00025753"/>
    </source>
</evidence>
<evidence type="ECO:0000256" key="4">
    <source>
        <dbReference type="ARBA" id="ARBA00022692"/>
    </source>
</evidence>
<accession>A0A370DIW5</accession>
<dbReference type="PANTHER" id="PTHR43269">
    <property type="entry name" value="SODIUM/PROTON ANTIPORTER 1-RELATED"/>
    <property type="match status" value="1"/>
</dbReference>
<comment type="subcellular location">
    <subcellularLocation>
        <location evidence="1">Membrane</location>
        <topology evidence="1">Multi-pass membrane protein</topology>
    </subcellularLocation>
</comment>
<keyword evidence="5 11" id="KW-1133">Transmembrane helix</keyword>
<dbReference type="Pfam" id="PF03600">
    <property type="entry name" value="CitMHS"/>
    <property type="match status" value="1"/>
</dbReference>
<dbReference type="Proteomes" id="UP000254771">
    <property type="component" value="Unassembled WGS sequence"/>
</dbReference>
<feature type="transmembrane region" description="Helical" evidence="11">
    <location>
        <begin position="142"/>
        <end position="159"/>
    </location>
</feature>
<dbReference type="AlphaFoldDB" id="A0A370DIW5"/>
<feature type="transmembrane region" description="Helical" evidence="11">
    <location>
        <begin position="308"/>
        <end position="326"/>
    </location>
</feature>
<feature type="transmembrane region" description="Helical" evidence="11">
    <location>
        <begin position="269"/>
        <end position="287"/>
    </location>
</feature>
<evidence type="ECO:0000259" key="12">
    <source>
        <dbReference type="Pfam" id="PF03600"/>
    </source>
</evidence>
<evidence type="ECO:0000313" key="13">
    <source>
        <dbReference type="EMBL" id="RDH84237.1"/>
    </source>
</evidence>
<evidence type="ECO:0000256" key="8">
    <source>
        <dbReference type="ARBA" id="ARBA00023136"/>
    </source>
</evidence>
<evidence type="ECO:0000256" key="2">
    <source>
        <dbReference type="ARBA" id="ARBA00022448"/>
    </source>
</evidence>
<feature type="transmembrane region" description="Helical" evidence="11">
    <location>
        <begin position="332"/>
        <end position="352"/>
    </location>
</feature>
<dbReference type="EMBL" id="QFXE01000016">
    <property type="protein sequence ID" value="RDH84237.1"/>
    <property type="molecule type" value="Genomic_DNA"/>
</dbReference>
<feature type="transmembrane region" description="Helical" evidence="11">
    <location>
        <begin position="80"/>
        <end position="98"/>
    </location>
</feature>
<evidence type="ECO:0000256" key="11">
    <source>
        <dbReference type="SAM" id="Phobius"/>
    </source>
</evidence>
<dbReference type="GO" id="GO:0016020">
    <property type="term" value="C:membrane"/>
    <property type="evidence" value="ECO:0007669"/>
    <property type="project" value="UniProtKB-SubCell"/>
</dbReference>
<dbReference type="GO" id="GO:0006814">
    <property type="term" value="P:sodium ion transport"/>
    <property type="evidence" value="ECO:0007669"/>
    <property type="project" value="UniProtKB-KW"/>
</dbReference>
<keyword evidence="2" id="KW-0813">Transport</keyword>
<name>A0A370DIW5_9GAMM</name>
<dbReference type="InterPro" id="IPR045016">
    <property type="entry name" value="NhaD-like"/>
</dbReference>
<dbReference type="NCBIfam" id="NF038006">
    <property type="entry name" value="NhaD_1"/>
    <property type="match status" value="1"/>
</dbReference>
<keyword evidence="8 11" id="KW-0472">Membrane</keyword>
<dbReference type="InterPro" id="IPR004680">
    <property type="entry name" value="Cit_transptr-like_dom"/>
</dbReference>
<keyword evidence="14" id="KW-1185">Reference proteome</keyword>
<comment type="similarity">
    <text evidence="10">Belongs to the NhaD Na(+)/H(+) (TC 2.A.62) antiporter family.</text>
</comment>
<evidence type="ECO:0000313" key="14">
    <source>
        <dbReference type="Proteomes" id="UP000254771"/>
    </source>
</evidence>
<dbReference type="GO" id="GO:0015297">
    <property type="term" value="F:antiporter activity"/>
    <property type="evidence" value="ECO:0007669"/>
    <property type="project" value="UniProtKB-KW"/>
</dbReference>
<feature type="transmembrane region" description="Helical" evidence="11">
    <location>
        <begin position="393"/>
        <end position="412"/>
    </location>
</feature>
<keyword evidence="3" id="KW-0050">Antiport</keyword>
<protein>
    <submittedName>
        <fullName evidence="13">Sodium:proton antiporter</fullName>
    </submittedName>
</protein>
<keyword evidence="9" id="KW-0739">Sodium transport</keyword>
<proteinExistence type="inferred from homology"/>
<evidence type="ECO:0000256" key="1">
    <source>
        <dbReference type="ARBA" id="ARBA00004141"/>
    </source>
</evidence>
<evidence type="ECO:0000256" key="9">
    <source>
        <dbReference type="ARBA" id="ARBA00023201"/>
    </source>
</evidence>
<comment type="caution">
    <text evidence="13">The sequence shown here is derived from an EMBL/GenBank/DDBJ whole genome shotgun (WGS) entry which is preliminary data.</text>
</comment>
<feature type="transmembrane region" description="Helical" evidence="11">
    <location>
        <begin position="49"/>
        <end position="68"/>
    </location>
</feature>
<keyword evidence="4 11" id="KW-0812">Transmembrane</keyword>
<keyword evidence="7" id="KW-0406">Ion transport</keyword>
<feature type="domain" description="Citrate transporter-like" evidence="12">
    <location>
        <begin position="86"/>
        <end position="469"/>
    </location>
</feature>
<evidence type="ECO:0000256" key="3">
    <source>
        <dbReference type="ARBA" id="ARBA00022449"/>
    </source>
</evidence>
<organism evidence="13 14">
    <name type="scientific">endosymbiont of Escarpia spicata</name>
    <dbReference type="NCBI Taxonomy" id="2200908"/>
    <lineage>
        <taxon>Bacteria</taxon>
        <taxon>Pseudomonadati</taxon>
        <taxon>Pseudomonadota</taxon>
        <taxon>Gammaproteobacteria</taxon>
        <taxon>sulfur-oxidizing symbionts</taxon>
    </lineage>
</organism>
<dbReference type="PANTHER" id="PTHR43269:SF2">
    <property type="entry name" value="SODIUM_PROTON ANTIPORTER 1-RELATED"/>
    <property type="match status" value="1"/>
</dbReference>
<evidence type="ECO:0000256" key="7">
    <source>
        <dbReference type="ARBA" id="ARBA00023065"/>
    </source>
</evidence>